<dbReference type="PROSITE" id="PS50206">
    <property type="entry name" value="RHODANESE_3"/>
    <property type="match status" value="2"/>
</dbReference>
<dbReference type="InterPro" id="IPR001763">
    <property type="entry name" value="Rhodanese-like_dom"/>
</dbReference>
<dbReference type="Proteomes" id="UP001321492">
    <property type="component" value="Unassembled WGS sequence"/>
</dbReference>
<evidence type="ECO:0000256" key="2">
    <source>
        <dbReference type="ARBA" id="ARBA00022737"/>
    </source>
</evidence>
<dbReference type="Gene3D" id="3.40.250.10">
    <property type="entry name" value="Rhodanese-like domain"/>
    <property type="match status" value="2"/>
</dbReference>
<keyword evidence="1 4" id="KW-0808">Transferase</keyword>
<dbReference type="GO" id="GO:0016784">
    <property type="term" value="F:3-mercaptopyruvate sulfurtransferase activity"/>
    <property type="evidence" value="ECO:0007669"/>
    <property type="project" value="UniProtKB-EC"/>
</dbReference>
<evidence type="ECO:0000259" key="3">
    <source>
        <dbReference type="PROSITE" id="PS50206"/>
    </source>
</evidence>
<evidence type="ECO:0000313" key="5">
    <source>
        <dbReference type="Proteomes" id="UP001321492"/>
    </source>
</evidence>
<keyword evidence="2" id="KW-0677">Repeat</keyword>
<protein>
    <submittedName>
        <fullName evidence="4">3-mercaptopyruvate sulfurtransferase</fullName>
        <ecNumber evidence="4">2.8.1.2</ecNumber>
    </submittedName>
</protein>
<dbReference type="SMART" id="SM00450">
    <property type="entry name" value="RHOD"/>
    <property type="match status" value="2"/>
</dbReference>
<feature type="domain" description="Rhodanese" evidence="3">
    <location>
        <begin position="165"/>
        <end position="278"/>
    </location>
</feature>
<dbReference type="PROSITE" id="PS00380">
    <property type="entry name" value="RHODANESE_1"/>
    <property type="match status" value="1"/>
</dbReference>
<dbReference type="Pfam" id="PF00581">
    <property type="entry name" value="Rhodanese"/>
    <property type="match status" value="2"/>
</dbReference>
<evidence type="ECO:0000313" key="4">
    <source>
        <dbReference type="EMBL" id="MDJ1157028.1"/>
    </source>
</evidence>
<dbReference type="CDD" id="cd01449">
    <property type="entry name" value="TST_Repeat_2"/>
    <property type="match status" value="1"/>
</dbReference>
<dbReference type="EMBL" id="JASJEV010000001">
    <property type="protein sequence ID" value="MDJ1157028.1"/>
    <property type="molecule type" value="Genomic_DNA"/>
</dbReference>
<dbReference type="SUPFAM" id="SSF52821">
    <property type="entry name" value="Rhodanese/Cell cycle control phosphatase"/>
    <property type="match status" value="2"/>
</dbReference>
<gene>
    <name evidence="4" type="primary">sseA</name>
    <name evidence="4" type="ORF">QNA08_02085</name>
</gene>
<dbReference type="InterPro" id="IPR045078">
    <property type="entry name" value="TST/MPST-like"/>
</dbReference>
<dbReference type="InterPro" id="IPR036873">
    <property type="entry name" value="Rhodanese-like_dom_sf"/>
</dbReference>
<proteinExistence type="predicted"/>
<keyword evidence="5" id="KW-1185">Reference proteome</keyword>
<dbReference type="CDD" id="cd01448">
    <property type="entry name" value="TST_Repeat_1"/>
    <property type="match status" value="1"/>
</dbReference>
<sequence length="287" mass="30335">MNPSPHLVSTDWLAERLKAPDLVVIDGSWYLPTQARDPEAEYRAGHIPGAVRFDIDTIRDASSPLPHMMPRPEAFAAAVGQLGIGDGMRVVIYDGAGLFAAARVWWMFRTFGARDVTILDGGLPKWIAEGRPLEEGAVTRSPRTFTARLDHGAVADIADVRKALEKGSAQVVDARPADRFRGEAPEPRPGLRAGHMPGSLNVPFSEVVADGRLKSPEALSAAFAAAGVDLNRPVITSCGSGVSAAILALALETTGRPVKALYDGSWAEWGARDDCPVATGPAAKAAG</sequence>
<dbReference type="NCBIfam" id="NF008557">
    <property type="entry name" value="PRK11493.1"/>
    <property type="match status" value="1"/>
</dbReference>
<dbReference type="InterPro" id="IPR001307">
    <property type="entry name" value="Thiosulphate_STrfase_CS"/>
</dbReference>
<accession>A0ABT7ACG9</accession>
<dbReference type="PANTHER" id="PTHR11364:SF27">
    <property type="entry name" value="SULFURTRANSFERASE"/>
    <property type="match status" value="1"/>
</dbReference>
<reference evidence="4 5" key="1">
    <citation type="submission" date="2023-05" db="EMBL/GenBank/DDBJ databases">
        <title>Chelatococcus sp. nov., a moderately thermophilic bacterium isolated from hot spring microbial mat.</title>
        <authorList>
            <person name="Hu C.-J."/>
            <person name="Li W.-J."/>
        </authorList>
    </citation>
    <scope>NUCLEOTIDE SEQUENCE [LARGE SCALE GENOMIC DNA]</scope>
    <source>
        <strain evidence="4 5">SYSU G07232</strain>
    </source>
</reference>
<dbReference type="PANTHER" id="PTHR11364">
    <property type="entry name" value="THIOSULFATE SULFERTANSFERASE"/>
    <property type="match status" value="1"/>
</dbReference>
<comment type="caution">
    <text evidence="4">The sequence shown here is derived from an EMBL/GenBank/DDBJ whole genome shotgun (WGS) entry which is preliminary data.</text>
</comment>
<dbReference type="RefSeq" id="WP_283739013.1">
    <property type="nucleotide sequence ID" value="NZ_JASJEV010000001.1"/>
</dbReference>
<feature type="domain" description="Rhodanese" evidence="3">
    <location>
        <begin position="18"/>
        <end position="135"/>
    </location>
</feature>
<name>A0ABT7ACG9_9HYPH</name>
<evidence type="ECO:0000256" key="1">
    <source>
        <dbReference type="ARBA" id="ARBA00022679"/>
    </source>
</evidence>
<dbReference type="EC" id="2.8.1.2" evidence="4"/>
<organism evidence="4 5">
    <name type="scientific">Chelatococcus albus</name>
    <dbReference type="NCBI Taxonomy" id="3047466"/>
    <lineage>
        <taxon>Bacteria</taxon>
        <taxon>Pseudomonadati</taxon>
        <taxon>Pseudomonadota</taxon>
        <taxon>Alphaproteobacteria</taxon>
        <taxon>Hyphomicrobiales</taxon>
        <taxon>Chelatococcaceae</taxon>
        <taxon>Chelatococcus</taxon>
    </lineage>
</organism>